<dbReference type="InterPro" id="IPR001466">
    <property type="entry name" value="Beta-lactam-related"/>
</dbReference>
<dbReference type="Gene3D" id="3.40.710.10">
    <property type="entry name" value="DD-peptidase/beta-lactamase superfamily"/>
    <property type="match status" value="1"/>
</dbReference>
<organism evidence="3 4">
    <name type="scientific">Photobacterium gaetbulicola Gung47</name>
    <dbReference type="NCBI Taxonomy" id="658445"/>
    <lineage>
        <taxon>Bacteria</taxon>
        <taxon>Pseudomonadati</taxon>
        <taxon>Pseudomonadota</taxon>
        <taxon>Gammaproteobacteria</taxon>
        <taxon>Vibrionales</taxon>
        <taxon>Vibrionaceae</taxon>
        <taxon>Photobacterium</taxon>
    </lineage>
</organism>
<dbReference type="AlphaFoldDB" id="A0A0C5W4K3"/>
<sequence>MKKFGLKTLALTIASVSALSANANEPADHPLAKYLAAPGATVTLPVSAAKEHFELDFIQGAYDSFESFHAQMGGDHTLYYLTNWSTFMRTDMVNPATQQLELERNLNSDIGNIVVKTDSEGEQRMDEYFAHPTFRHQGVMMIHKGKVVYEAYPGMNPTDTHVWMSSAKTLTGLITAMLAEEGQLDLTASATKYVPELKGTAWDKVTVLDLVNHTAGLDHEENNTSILDPEGVFVRFVSSALGTTERCIEGETWRDVLKDVQPLGNEQPGDRFRYSSLNTQVLGQVIQNVTNKRWTDVVEERIWGKLGARMPLMVHLTPDGTPLNMAIISSTLEDFAKYATLYTPSWDKVAHEQVVTPSLLKQIRSAGNADAFIGGHKEKQAIGLFAEKPVKGAYQFDFMFEDGAMYKHGNTGQGIYVDPERDFAAVYFSATPYVAPYGEVKAPAYFRKVAELLDQTK</sequence>
<reference evidence="3 4" key="1">
    <citation type="submission" date="2013-05" db="EMBL/GenBank/DDBJ databases">
        <title>Complete genome sequence of the lipase-producing bacterium Photobacterium gaetbulicola Gung47.</title>
        <authorList>
            <person name="Kim Y.-O."/>
        </authorList>
    </citation>
    <scope>NUCLEOTIDE SEQUENCE [LARGE SCALE GENOMIC DNA]</scope>
    <source>
        <strain evidence="3 4">Gung47</strain>
    </source>
</reference>
<evidence type="ECO:0000256" key="1">
    <source>
        <dbReference type="SAM" id="SignalP"/>
    </source>
</evidence>
<dbReference type="HOGENOM" id="CLU_030169_0_1_6"/>
<dbReference type="OrthoDB" id="9814204at2"/>
<feature type="signal peptide" evidence="1">
    <location>
        <begin position="1"/>
        <end position="23"/>
    </location>
</feature>
<dbReference type="EMBL" id="CP005973">
    <property type="protein sequence ID" value="AJR06376.1"/>
    <property type="molecule type" value="Genomic_DNA"/>
</dbReference>
<name>A0A0C5W4K3_9GAMM</name>
<accession>A0A0C5W4K3</accession>
<gene>
    <name evidence="3" type="ORF">H744_1c1353</name>
</gene>
<dbReference type="SUPFAM" id="SSF56601">
    <property type="entry name" value="beta-lactamase/transpeptidase-like"/>
    <property type="match status" value="1"/>
</dbReference>
<feature type="domain" description="Beta-lactamase-related" evidence="2">
    <location>
        <begin position="139"/>
        <end position="445"/>
    </location>
</feature>
<evidence type="ECO:0000313" key="4">
    <source>
        <dbReference type="Proteomes" id="UP000032303"/>
    </source>
</evidence>
<keyword evidence="4" id="KW-1185">Reference proteome</keyword>
<proteinExistence type="predicted"/>
<dbReference type="Pfam" id="PF00144">
    <property type="entry name" value="Beta-lactamase"/>
    <property type="match status" value="1"/>
</dbReference>
<dbReference type="STRING" id="658445.H744_1c1353"/>
<dbReference type="KEGG" id="pgb:H744_1c1353"/>
<dbReference type="PANTHER" id="PTHR43283">
    <property type="entry name" value="BETA-LACTAMASE-RELATED"/>
    <property type="match status" value="1"/>
</dbReference>
<evidence type="ECO:0000259" key="2">
    <source>
        <dbReference type="Pfam" id="PF00144"/>
    </source>
</evidence>
<dbReference type="InterPro" id="IPR050789">
    <property type="entry name" value="Diverse_Enzym_Activities"/>
</dbReference>
<evidence type="ECO:0000313" key="3">
    <source>
        <dbReference type="EMBL" id="AJR06376.1"/>
    </source>
</evidence>
<protein>
    <submittedName>
        <fullName evidence="3">Putative beta-lactamase</fullName>
    </submittedName>
</protein>
<feature type="chain" id="PRO_5002184128" evidence="1">
    <location>
        <begin position="24"/>
        <end position="457"/>
    </location>
</feature>
<dbReference type="InterPro" id="IPR012338">
    <property type="entry name" value="Beta-lactam/transpept-like"/>
</dbReference>
<dbReference type="PATRIC" id="fig|658445.3.peg.1468"/>
<dbReference type="PANTHER" id="PTHR43283:SF7">
    <property type="entry name" value="BETA-LACTAMASE-RELATED DOMAIN-CONTAINING PROTEIN"/>
    <property type="match status" value="1"/>
</dbReference>
<dbReference type="Proteomes" id="UP000032303">
    <property type="component" value="Chromosome 1"/>
</dbReference>
<keyword evidence="1" id="KW-0732">Signal</keyword>